<feature type="binding site" evidence="1">
    <location>
        <position position="157"/>
    </location>
    <ligand>
        <name>Mn(2+)</name>
        <dbReference type="ChEBI" id="CHEBI:29035"/>
        <label>2</label>
    </ligand>
</feature>
<dbReference type="SUPFAM" id="SSF55031">
    <property type="entry name" value="Bacterial exopeptidase dimerisation domain"/>
    <property type="match status" value="1"/>
</dbReference>
<dbReference type="PANTHER" id="PTHR11014:SF63">
    <property type="entry name" value="METALLOPEPTIDASE, PUTATIVE (AFU_ORTHOLOGUE AFUA_6G09600)-RELATED"/>
    <property type="match status" value="1"/>
</dbReference>
<gene>
    <name evidence="3" type="ORF">DTL3_1852</name>
</gene>
<keyword evidence="4" id="KW-1185">Reference proteome</keyword>
<keyword evidence="1" id="KW-0464">Manganese</keyword>
<dbReference type="InterPro" id="IPR036264">
    <property type="entry name" value="Bact_exopeptidase_dim_dom"/>
</dbReference>
<feature type="binding site" evidence="1">
    <location>
        <position position="131"/>
    </location>
    <ligand>
        <name>Mn(2+)</name>
        <dbReference type="ChEBI" id="CHEBI:29035"/>
        <label>2</label>
    </ligand>
</feature>
<dbReference type="Gene3D" id="3.40.630.10">
    <property type="entry name" value="Zn peptidases"/>
    <property type="match status" value="1"/>
</dbReference>
<keyword evidence="3" id="KW-0378">Hydrolase</keyword>
<dbReference type="SUPFAM" id="SSF53187">
    <property type="entry name" value="Zn-dependent exopeptidases"/>
    <property type="match status" value="1"/>
</dbReference>
<dbReference type="PIRSF" id="PIRSF005962">
    <property type="entry name" value="Pept_M20D_amidohydro"/>
    <property type="match status" value="1"/>
</dbReference>
<feature type="binding site" evidence="1">
    <location>
        <position position="99"/>
    </location>
    <ligand>
        <name>Mn(2+)</name>
        <dbReference type="ChEBI" id="CHEBI:29035"/>
        <label>2</label>
    </ligand>
</feature>
<reference evidence="4" key="1">
    <citation type="submission" date="2014-11" db="EMBL/GenBank/DDBJ databases">
        <authorList>
            <person name="Wibberg D."/>
        </authorList>
    </citation>
    <scope>NUCLEOTIDE SEQUENCE [LARGE SCALE GENOMIC DNA]</scope>
    <source>
        <strain evidence="4">L3</strain>
    </source>
</reference>
<accession>A0A0C7P5M8</accession>
<evidence type="ECO:0000256" key="1">
    <source>
        <dbReference type="PIRSR" id="PIRSR005962-1"/>
    </source>
</evidence>
<dbReference type="GO" id="GO:0046872">
    <property type="term" value="F:metal ion binding"/>
    <property type="evidence" value="ECO:0007669"/>
    <property type="project" value="UniProtKB-KW"/>
</dbReference>
<dbReference type="InterPro" id="IPR002933">
    <property type="entry name" value="Peptidase_M20"/>
</dbReference>
<organism evidence="3 4">
    <name type="scientific">Defluviitoga tunisiensis</name>
    <dbReference type="NCBI Taxonomy" id="1006576"/>
    <lineage>
        <taxon>Bacteria</taxon>
        <taxon>Thermotogati</taxon>
        <taxon>Thermotogota</taxon>
        <taxon>Thermotogae</taxon>
        <taxon>Petrotogales</taxon>
        <taxon>Petrotogaceae</taxon>
        <taxon>Defluviitoga</taxon>
    </lineage>
</organism>
<evidence type="ECO:0000259" key="2">
    <source>
        <dbReference type="Pfam" id="PF07687"/>
    </source>
</evidence>
<sequence>MIPTPYELRHALHSYPELAFEEIKTTQLLESSIDEIARFYQVDLKIYKPLSTGLVVEYSYGENNDEYILFRADIDALNIKEQTDIKFKSKNEYMHACGHDVHTSILYGLLLDVVKNRIKKNIIFLFQPAEESKGGAEKIIESKFLDRYNIKKAFALHVTDEYPFGTVATTRGVMFASSMEIIVTFEGEASHLAFPQYSKNALNALRLFLDCLDKIPRDPMIPFIFGIGKVSAGRAINIVPDEAKLEGSVRSVSSEINLEYFQTLKNILEGILLITKVSYKLDRGSFYVEVENDKELYDNYVTVLSQKFDVVDCGMKMTAEDFGFISKKYPSLMCWLGTSKGKKFGLHSPKFLPDDDSIDLGIKLFKTFLEM</sequence>
<name>A0A0C7P5M8_DEFTU</name>
<dbReference type="InterPro" id="IPR017439">
    <property type="entry name" value="Amidohydrolase"/>
</dbReference>
<dbReference type="EC" id="3.5.1.32" evidence="3"/>
<keyword evidence="1" id="KW-0479">Metal-binding</keyword>
<proteinExistence type="predicted"/>
<feature type="domain" description="Peptidase M20 dimerisation" evidence="2">
    <location>
        <begin position="178"/>
        <end position="269"/>
    </location>
</feature>
<dbReference type="OrthoDB" id="9776731at2"/>
<protein>
    <submittedName>
        <fullName evidence="3">Amidohydrolase</fullName>
        <ecNumber evidence="3">3.5.1.32</ecNumber>
    </submittedName>
</protein>
<dbReference type="Proteomes" id="UP000032809">
    <property type="component" value="Chromosome I"/>
</dbReference>
<dbReference type="InterPro" id="IPR011650">
    <property type="entry name" value="Peptidase_M20_dimer"/>
</dbReference>
<dbReference type="KEGG" id="dtn:DTL3_1852"/>
<dbReference type="RefSeq" id="WP_052670482.1">
    <property type="nucleotide sequence ID" value="NZ_LN824141.1"/>
</dbReference>
<evidence type="ECO:0000313" key="4">
    <source>
        <dbReference type="Proteomes" id="UP000032809"/>
    </source>
</evidence>
<dbReference type="PANTHER" id="PTHR11014">
    <property type="entry name" value="PEPTIDASE M20 FAMILY MEMBER"/>
    <property type="match status" value="1"/>
</dbReference>
<dbReference type="EMBL" id="LN824141">
    <property type="protein sequence ID" value="CEP79134.1"/>
    <property type="molecule type" value="Genomic_DNA"/>
</dbReference>
<comment type="cofactor">
    <cofactor evidence="1">
        <name>Mn(2+)</name>
        <dbReference type="ChEBI" id="CHEBI:29035"/>
    </cofactor>
    <text evidence="1">The Mn(2+) ion enhances activity.</text>
</comment>
<dbReference type="NCBIfam" id="TIGR01891">
    <property type="entry name" value="amidohydrolases"/>
    <property type="match status" value="1"/>
</dbReference>
<dbReference type="HOGENOM" id="CLU_023257_0_1_0"/>
<feature type="binding site" evidence="1">
    <location>
        <position position="347"/>
    </location>
    <ligand>
        <name>Mn(2+)</name>
        <dbReference type="ChEBI" id="CHEBI:29035"/>
        <label>2</label>
    </ligand>
</feature>
<dbReference type="GO" id="GO:0047980">
    <property type="term" value="F:hippurate hydrolase activity"/>
    <property type="evidence" value="ECO:0007669"/>
    <property type="project" value="UniProtKB-EC"/>
</dbReference>
<feature type="binding site" evidence="1">
    <location>
        <position position="97"/>
    </location>
    <ligand>
        <name>Mn(2+)</name>
        <dbReference type="ChEBI" id="CHEBI:29035"/>
        <label>2</label>
    </ligand>
</feature>
<evidence type="ECO:0000313" key="3">
    <source>
        <dbReference type="EMBL" id="CEP79134.1"/>
    </source>
</evidence>
<dbReference type="AlphaFoldDB" id="A0A0C7P5M8"/>
<dbReference type="Pfam" id="PF07687">
    <property type="entry name" value="M20_dimer"/>
    <property type="match status" value="1"/>
</dbReference>
<dbReference type="Pfam" id="PF01546">
    <property type="entry name" value="Peptidase_M20"/>
    <property type="match status" value="1"/>
</dbReference>
<dbReference type="Gene3D" id="3.30.70.360">
    <property type="match status" value="1"/>
</dbReference>
<dbReference type="STRING" id="1006576.DTL3_1852"/>